<gene>
    <name evidence="8" type="ORF">AB0I59_23990</name>
</gene>
<dbReference type="Proteomes" id="UP001551675">
    <property type="component" value="Unassembled WGS sequence"/>
</dbReference>
<feature type="transmembrane region" description="Helical" evidence="7">
    <location>
        <begin position="6"/>
        <end position="31"/>
    </location>
</feature>
<evidence type="ECO:0000256" key="6">
    <source>
        <dbReference type="ARBA" id="ARBA00023136"/>
    </source>
</evidence>
<dbReference type="RefSeq" id="WP_358136136.1">
    <property type="nucleotide sequence ID" value="NZ_JBFALK010000013.1"/>
</dbReference>
<evidence type="ECO:0000256" key="1">
    <source>
        <dbReference type="ARBA" id="ARBA00004651"/>
    </source>
</evidence>
<keyword evidence="5 7" id="KW-1133">Transmembrane helix</keyword>
<reference evidence="8 9" key="1">
    <citation type="submission" date="2024-06" db="EMBL/GenBank/DDBJ databases">
        <title>The Natural Products Discovery Center: Release of the First 8490 Sequenced Strains for Exploring Actinobacteria Biosynthetic Diversity.</title>
        <authorList>
            <person name="Kalkreuter E."/>
            <person name="Kautsar S.A."/>
            <person name="Yang D."/>
            <person name="Bader C.D."/>
            <person name="Teijaro C.N."/>
            <person name="Fluegel L."/>
            <person name="Davis C.M."/>
            <person name="Simpson J.R."/>
            <person name="Lauterbach L."/>
            <person name="Steele A.D."/>
            <person name="Gui C."/>
            <person name="Meng S."/>
            <person name="Li G."/>
            <person name="Viehrig K."/>
            <person name="Ye F."/>
            <person name="Su P."/>
            <person name="Kiefer A.F."/>
            <person name="Nichols A."/>
            <person name="Cepeda A.J."/>
            <person name="Yan W."/>
            <person name="Fan B."/>
            <person name="Jiang Y."/>
            <person name="Adhikari A."/>
            <person name="Zheng C.-J."/>
            <person name="Schuster L."/>
            <person name="Cowan T.M."/>
            <person name="Smanski M.J."/>
            <person name="Chevrette M.G."/>
            <person name="De Carvalho L.P.S."/>
            <person name="Shen B."/>
        </authorList>
    </citation>
    <scope>NUCLEOTIDE SEQUENCE [LARGE SCALE GENOMIC DNA]</scope>
    <source>
        <strain evidence="8 9">NPDC050100</strain>
    </source>
</reference>
<keyword evidence="6 7" id="KW-0472">Membrane</keyword>
<keyword evidence="3" id="KW-1003">Cell membrane</keyword>
<dbReference type="PANTHER" id="PTHR43141:SF4">
    <property type="entry name" value="CYTOCHROME BD2 SUBUNIT II"/>
    <property type="match status" value="1"/>
</dbReference>
<evidence type="ECO:0000256" key="3">
    <source>
        <dbReference type="ARBA" id="ARBA00022475"/>
    </source>
</evidence>
<evidence type="ECO:0000313" key="8">
    <source>
        <dbReference type="EMBL" id="MEV0971684.1"/>
    </source>
</evidence>
<keyword evidence="4 7" id="KW-0812">Transmembrane</keyword>
<accession>A0ABV3GJD4</accession>
<feature type="transmembrane region" description="Helical" evidence="7">
    <location>
        <begin position="179"/>
        <end position="201"/>
    </location>
</feature>
<sequence>MDILWLGVFALLLIGYFALEGFDIGLGMLLPVLGRTGAERDRLVAGMAPFVLAGEVWLVAVVGVLFGAFPHLEGEVLFTLYPLVVGLLVSWVLRDAGLWFRRRQDGRAWRAFWDGVLCVGSFGLALTWGLALAALVQGGPVLTPLGVGYAALVVGVFALHGRRFAVWRLGGPGRTGRALLGSACLAAIPVAVPLAVATPWLLDHVAPPGTLGVLTLVVLPCVPVMVVAQVWVWRTFGRGAGVGAGAGAPSFF</sequence>
<feature type="transmembrane region" description="Helical" evidence="7">
    <location>
        <begin position="213"/>
        <end position="233"/>
    </location>
</feature>
<feature type="transmembrane region" description="Helical" evidence="7">
    <location>
        <begin position="141"/>
        <end position="159"/>
    </location>
</feature>
<feature type="transmembrane region" description="Helical" evidence="7">
    <location>
        <begin position="112"/>
        <end position="135"/>
    </location>
</feature>
<feature type="transmembrane region" description="Helical" evidence="7">
    <location>
        <begin position="43"/>
        <end position="68"/>
    </location>
</feature>
<evidence type="ECO:0000256" key="2">
    <source>
        <dbReference type="ARBA" id="ARBA00007543"/>
    </source>
</evidence>
<keyword evidence="9" id="KW-1185">Reference proteome</keyword>
<protein>
    <submittedName>
        <fullName evidence="8">Cytochrome d ubiquinol oxidase subunit II</fullName>
    </submittedName>
</protein>
<organism evidence="8 9">
    <name type="scientific">Microtetraspora glauca</name>
    <dbReference type="NCBI Taxonomy" id="1996"/>
    <lineage>
        <taxon>Bacteria</taxon>
        <taxon>Bacillati</taxon>
        <taxon>Actinomycetota</taxon>
        <taxon>Actinomycetes</taxon>
        <taxon>Streptosporangiales</taxon>
        <taxon>Streptosporangiaceae</taxon>
        <taxon>Microtetraspora</taxon>
    </lineage>
</organism>
<evidence type="ECO:0000313" key="9">
    <source>
        <dbReference type="Proteomes" id="UP001551675"/>
    </source>
</evidence>
<feature type="transmembrane region" description="Helical" evidence="7">
    <location>
        <begin position="80"/>
        <end position="100"/>
    </location>
</feature>
<dbReference type="InterPro" id="IPR003317">
    <property type="entry name" value="Cyt-d_oxidase_su2"/>
</dbReference>
<dbReference type="Pfam" id="PF02322">
    <property type="entry name" value="Cyt_bd_oxida_II"/>
    <property type="match status" value="1"/>
</dbReference>
<comment type="subcellular location">
    <subcellularLocation>
        <location evidence="1">Cell membrane</location>
        <topology evidence="1">Multi-pass membrane protein</topology>
    </subcellularLocation>
</comment>
<name>A0ABV3GJD4_MICGL</name>
<evidence type="ECO:0000256" key="7">
    <source>
        <dbReference type="SAM" id="Phobius"/>
    </source>
</evidence>
<comment type="similarity">
    <text evidence="2">Belongs to the cytochrome ubiquinol oxidase subunit 2 family.</text>
</comment>
<dbReference type="EMBL" id="JBFALK010000013">
    <property type="protein sequence ID" value="MEV0971684.1"/>
    <property type="molecule type" value="Genomic_DNA"/>
</dbReference>
<dbReference type="PANTHER" id="PTHR43141">
    <property type="entry name" value="CYTOCHROME BD2 SUBUNIT II"/>
    <property type="match status" value="1"/>
</dbReference>
<evidence type="ECO:0000256" key="5">
    <source>
        <dbReference type="ARBA" id="ARBA00022989"/>
    </source>
</evidence>
<proteinExistence type="inferred from homology"/>
<evidence type="ECO:0000256" key="4">
    <source>
        <dbReference type="ARBA" id="ARBA00022692"/>
    </source>
</evidence>
<comment type="caution">
    <text evidence="8">The sequence shown here is derived from an EMBL/GenBank/DDBJ whole genome shotgun (WGS) entry which is preliminary data.</text>
</comment>